<dbReference type="InParanoid" id="C5WPB3"/>
<evidence type="ECO:0000256" key="1">
    <source>
        <dbReference type="SAM" id="MobiDB-lite"/>
    </source>
</evidence>
<feature type="region of interest" description="Disordered" evidence="1">
    <location>
        <begin position="132"/>
        <end position="156"/>
    </location>
</feature>
<sequence length="491" mass="54953">MQIPPPYSYVPTSSEPVTSLPLLAGRIASPLPQYVSMASALLRGWPRGLAGRVFPLLAAPNPLVRCVSRFFHRPRNVATISRVKGDESRKPYTRHHNSSVNFIIFSQDNMYSGITHGIKNIETSGTIAQVAEGERGDKDASQVAGDERGDKDAYRTTKHTGCLEDLEDQRGKHLVSDDEEISEDNGYTLSNILEKSRHCDGSIYRSMDIWWKKQYRIAERNETRVEAMMFSDPTNVIIRNGIRMHHGRACMLQILSLELAEISVDGGLVELYGYIAVRDELDPLLNYIINFSRDDPIVVEQGSLINMAGPKRAIDFFDQALIEYDMRIKTGEQEKDDLQLIDGASIIGPSVMWDRPFTCRFAGDCGTVKLTAARLYDAVEATVEVLILEVQKKFNLSVGCITSDLDEEIRLFNGAIMESRALKRSVVAVTMYYSLDLKFNVGALSSSLEQHFCSFKAKTHGHDVQEIKTGFGLISVKVTWSTMLRGYYGDA</sequence>
<dbReference type="InterPro" id="IPR046533">
    <property type="entry name" value="DUF6598"/>
</dbReference>
<keyword evidence="4" id="KW-1185">Reference proteome</keyword>
<feature type="compositionally biased region" description="Basic and acidic residues" evidence="1">
    <location>
        <begin position="132"/>
        <end position="155"/>
    </location>
</feature>
<dbReference type="PANTHER" id="PTHR33065:SF95">
    <property type="entry name" value="OS07G0646300 PROTEIN"/>
    <property type="match status" value="1"/>
</dbReference>
<gene>
    <name evidence="3" type="ORF">SORBI_3001G415700</name>
</gene>
<dbReference type="EMBL" id="CM000760">
    <property type="protein sequence ID" value="EER92450.1"/>
    <property type="molecule type" value="Genomic_DNA"/>
</dbReference>
<dbReference type="ExpressionAtlas" id="C5WPB3">
    <property type="expression patterns" value="baseline and differential"/>
</dbReference>
<dbReference type="Pfam" id="PF20241">
    <property type="entry name" value="DUF6598"/>
    <property type="match status" value="1"/>
</dbReference>
<organism evidence="3 4">
    <name type="scientific">Sorghum bicolor</name>
    <name type="common">Sorghum</name>
    <name type="synonym">Sorghum vulgare</name>
    <dbReference type="NCBI Taxonomy" id="4558"/>
    <lineage>
        <taxon>Eukaryota</taxon>
        <taxon>Viridiplantae</taxon>
        <taxon>Streptophyta</taxon>
        <taxon>Embryophyta</taxon>
        <taxon>Tracheophyta</taxon>
        <taxon>Spermatophyta</taxon>
        <taxon>Magnoliopsida</taxon>
        <taxon>Liliopsida</taxon>
        <taxon>Poales</taxon>
        <taxon>Poaceae</taxon>
        <taxon>PACMAD clade</taxon>
        <taxon>Panicoideae</taxon>
        <taxon>Andropogonodae</taxon>
        <taxon>Andropogoneae</taxon>
        <taxon>Sorghinae</taxon>
        <taxon>Sorghum</taxon>
    </lineage>
</organism>
<protein>
    <recommendedName>
        <fullName evidence="2">DUF6598 domain-containing protein</fullName>
    </recommendedName>
</protein>
<dbReference type="Proteomes" id="UP000000768">
    <property type="component" value="Chromosome 1"/>
</dbReference>
<reference evidence="4" key="2">
    <citation type="journal article" date="2018" name="Plant J.">
        <title>The Sorghum bicolor reference genome: improved assembly, gene annotations, a transcriptome atlas, and signatures of genome organization.</title>
        <authorList>
            <person name="McCormick R.F."/>
            <person name="Truong S.K."/>
            <person name="Sreedasyam A."/>
            <person name="Jenkins J."/>
            <person name="Shu S."/>
            <person name="Sims D."/>
            <person name="Kennedy M."/>
            <person name="Amirebrahimi M."/>
            <person name="Weers B.D."/>
            <person name="McKinley B."/>
            <person name="Mattison A."/>
            <person name="Morishige D.T."/>
            <person name="Grimwood J."/>
            <person name="Schmutz J."/>
            <person name="Mullet J.E."/>
        </authorList>
    </citation>
    <scope>NUCLEOTIDE SEQUENCE [LARGE SCALE GENOMIC DNA]</scope>
    <source>
        <strain evidence="4">cv. BTx623</strain>
    </source>
</reference>
<evidence type="ECO:0000313" key="3">
    <source>
        <dbReference type="EMBL" id="EER92450.1"/>
    </source>
</evidence>
<dbReference type="Gramene" id="EER92450">
    <property type="protein sequence ID" value="EER92450"/>
    <property type="gene ID" value="SORBI_3001G415700"/>
</dbReference>
<dbReference type="KEGG" id="sbi:8081472"/>
<name>C5WPB3_SORBI</name>
<dbReference type="AlphaFoldDB" id="C5WPB3"/>
<dbReference type="OMA" id="NGAIMES"/>
<evidence type="ECO:0000259" key="2">
    <source>
        <dbReference type="Pfam" id="PF20241"/>
    </source>
</evidence>
<dbReference type="HOGENOM" id="CLU_034147_5_1_1"/>
<reference evidence="3 4" key="1">
    <citation type="journal article" date="2009" name="Nature">
        <title>The Sorghum bicolor genome and the diversification of grasses.</title>
        <authorList>
            <person name="Paterson A.H."/>
            <person name="Bowers J.E."/>
            <person name="Bruggmann R."/>
            <person name="Dubchak I."/>
            <person name="Grimwood J."/>
            <person name="Gundlach H."/>
            <person name="Haberer G."/>
            <person name="Hellsten U."/>
            <person name="Mitros T."/>
            <person name="Poliakov A."/>
            <person name="Schmutz J."/>
            <person name="Spannagl M."/>
            <person name="Tang H."/>
            <person name="Wang X."/>
            <person name="Wicker T."/>
            <person name="Bharti A.K."/>
            <person name="Chapman J."/>
            <person name="Feltus F.A."/>
            <person name="Gowik U."/>
            <person name="Grigoriev I.V."/>
            <person name="Lyons E."/>
            <person name="Maher C.A."/>
            <person name="Martis M."/>
            <person name="Narechania A."/>
            <person name="Otillar R.P."/>
            <person name="Penning B.W."/>
            <person name="Salamov A.A."/>
            <person name="Wang Y."/>
            <person name="Zhang L."/>
            <person name="Carpita N.C."/>
            <person name="Freeling M."/>
            <person name="Gingle A.R."/>
            <person name="Hash C.T."/>
            <person name="Keller B."/>
            <person name="Klein P."/>
            <person name="Kresovich S."/>
            <person name="McCann M.C."/>
            <person name="Ming R."/>
            <person name="Peterson D.G."/>
            <person name="Mehboob-ur-Rahman"/>
            <person name="Ware D."/>
            <person name="Westhoff P."/>
            <person name="Mayer K.F."/>
            <person name="Messing J."/>
            <person name="Rokhsar D.S."/>
        </authorList>
    </citation>
    <scope>NUCLEOTIDE SEQUENCE [LARGE SCALE GENOMIC DNA]</scope>
    <source>
        <strain evidence="4">cv. BTx623</strain>
    </source>
</reference>
<dbReference type="PANTHER" id="PTHR33065">
    <property type="entry name" value="OS07G0486400 PROTEIN"/>
    <property type="match status" value="1"/>
</dbReference>
<dbReference type="OrthoDB" id="648858at2759"/>
<proteinExistence type="predicted"/>
<feature type="domain" description="DUF6598" evidence="2">
    <location>
        <begin position="251"/>
        <end position="478"/>
    </location>
</feature>
<evidence type="ECO:0000313" key="4">
    <source>
        <dbReference type="Proteomes" id="UP000000768"/>
    </source>
</evidence>
<dbReference type="eggNOG" id="ENOG502R51K">
    <property type="taxonomic scope" value="Eukaryota"/>
</dbReference>
<dbReference type="STRING" id="4558.C5WPB3"/>
<accession>C5WPB3</accession>